<dbReference type="AlphaFoldDB" id="A0A0K8RQC5"/>
<proteinExistence type="evidence at transcript level"/>
<reference evidence="1" key="1">
    <citation type="submission" date="2012-12" db="EMBL/GenBank/DDBJ databases">
        <title>Identification and characterization of a phenylalanine ammonia-lyase gene family in Isatis indigotica Fort.</title>
        <authorList>
            <person name="Liu Q."/>
            <person name="Chen J."/>
            <person name="Zhou X."/>
            <person name="Di P."/>
            <person name="Xiao Y."/>
            <person name="Xuan H."/>
            <person name="Zhang L."/>
            <person name="Chen W."/>
        </authorList>
    </citation>
    <scope>NUCLEOTIDE SEQUENCE</scope>
    <source>
        <tissue evidence="1">Salivary gland</tissue>
    </source>
</reference>
<sequence length="109" mass="11869">RLSLAPHRCRTAPNVQPTFLSNVRRMLLFPPSQAHRTNNPCSGSGTDSFRMGFTSCIFELSDGVTRPKLCRLSRPVTCGCGYCICGNGAQCTALKEVSPRYASRSVGIE</sequence>
<accession>A0A0K8RQC5</accession>
<feature type="non-terminal residue" evidence="1">
    <location>
        <position position="1"/>
    </location>
</feature>
<dbReference type="EMBL" id="GADI01000527">
    <property type="protein sequence ID" value="JAA73281.1"/>
    <property type="molecule type" value="mRNA"/>
</dbReference>
<protein>
    <submittedName>
        <fullName evidence="1">Uncharacterized protein</fullName>
    </submittedName>
</protein>
<evidence type="ECO:0000313" key="1">
    <source>
        <dbReference type="EMBL" id="JAA73281.1"/>
    </source>
</evidence>
<organism evidence="1">
    <name type="scientific">Ixodes ricinus</name>
    <name type="common">Common tick</name>
    <name type="synonym">Acarus ricinus</name>
    <dbReference type="NCBI Taxonomy" id="34613"/>
    <lineage>
        <taxon>Eukaryota</taxon>
        <taxon>Metazoa</taxon>
        <taxon>Ecdysozoa</taxon>
        <taxon>Arthropoda</taxon>
        <taxon>Chelicerata</taxon>
        <taxon>Arachnida</taxon>
        <taxon>Acari</taxon>
        <taxon>Parasitiformes</taxon>
        <taxon>Ixodida</taxon>
        <taxon>Ixodoidea</taxon>
        <taxon>Ixodidae</taxon>
        <taxon>Ixodinae</taxon>
        <taxon>Ixodes</taxon>
    </lineage>
</organism>
<name>A0A0K8RQC5_IXORI</name>